<dbReference type="InterPro" id="IPR003661">
    <property type="entry name" value="HisK_dim/P_dom"/>
</dbReference>
<dbReference type="RefSeq" id="WP_200272530.1">
    <property type="nucleotide sequence ID" value="NZ_JAENIJ010000030.1"/>
</dbReference>
<dbReference type="EC" id="2.7.13.3" evidence="3"/>
<keyword evidence="11" id="KW-0902">Two-component regulatory system</keyword>
<evidence type="ECO:0000256" key="12">
    <source>
        <dbReference type="ARBA" id="ARBA00023136"/>
    </source>
</evidence>
<gene>
    <name evidence="17" type="ORF">JIN85_15915</name>
</gene>
<proteinExistence type="predicted"/>
<feature type="domain" description="Response regulatory" evidence="16">
    <location>
        <begin position="449"/>
        <end position="568"/>
    </location>
</feature>
<dbReference type="InterPro" id="IPR036890">
    <property type="entry name" value="HATPase_C_sf"/>
</dbReference>
<evidence type="ECO:0000259" key="15">
    <source>
        <dbReference type="PROSITE" id="PS50109"/>
    </source>
</evidence>
<dbReference type="PROSITE" id="PS50110">
    <property type="entry name" value="RESPONSE_REGULATORY"/>
    <property type="match status" value="2"/>
</dbReference>
<evidence type="ECO:0000256" key="14">
    <source>
        <dbReference type="SAM" id="Coils"/>
    </source>
</evidence>
<protein>
    <recommendedName>
        <fullName evidence="3">histidine kinase</fullName>
        <ecNumber evidence="3">2.7.13.3</ecNumber>
    </recommendedName>
</protein>
<dbReference type="PANTHER" id="PTHR45339">
    <property type="entry name" value="HYBRID SIGNAL TRANSDUCTION HISTIDINE KINASE J"/>
    <property type="match status" value="1"/>
</dbReference>
<dbReference type="Pfam" id="PF00072">
    <property type="entry name" value="Response_reg"/>
    <property type="match status" value="2"/>
</dbReference>
<keyword evidence="7" id="KW-0547">Nucleotide-binding</keyword>
<keyword evidence="14" id="KW-0175">Coiled coil</keyword>
<feature type="modified residue" description="4-aspartylphosphate" evidence="13">
    <location>
        <position position="68"/>
    </location>
</feature>
<evidence type="ECO:0000313" key="18">
    <source>
        <dbReference type="Proteomes" id="UP000603141"/>
    </source>
</evidence>
<evidence type="ECO:0000256" key="8">
    <source>
        <dbReference type="ARBA" id="ARBA00022777"/>
    </source>
</evidence>
<dbReference type="SMART" id="SM00388">
    <property type="entry name" value="HisKA"/>
    <property type="match status" value="1"/>
</dbReference>
<dbReference type="PROSITE" id="PS50109">
    <property type="entry name" value="HIS_KIN"/>
    <property type="match status" value="1"/>
</dbReference>
<dbReference type="Pfam" id="PF00512">
    <property type="entry name" value="HisKA"/>
    <property type="match status" value="1"/>
</dbReference>
<comment type="subcellular location">
    <subcellularLocation>
        <location evidence="2">Membrane</location>
    </subcellularLocation>
</comment>
<dbReference type="Proteomes" id="UP000603141">
    <property type="component" value="Unassembled WGS sequence"/>
</dbReference>
<dbReference type="AlphaFoldDB" id="A0A934S9M1"/>
<dbReference type="GO" id="GO:0016020">
    <property type="term" value="C:membrane"/>
    <property type="evidence" value="ECO:0007669"/>
    <property type="project" value="UniProtKB-SubCell"/>
</dbReference>
<dbReference type="Gene3D" id="3.30.565.10">
    <property type="entry name" value="Histidine kinase-like ATPase, C-terminal domain"/>
    <property type="match status" value="1"/>
</dbReference>
<evidence type="ECO:0000256" key="9">
    <source>
        <dbReference type="ARBA" id="ARBA00022840"/>
    </source>
</evidence>
<dbReference type="GO" id="GO:0005524">
    <property type="term" value="F:ATP binding"/>
    <property type="evidence" value="ECO:0007669"/>
    <property type="project" value="UniProtKB-KW"/>
</dbReference>
<dbReference type="InterPro" id="IPR003594">
    <property type="entry name" value="HATPase_dom"/>
</dbReference>
<dbReference type="SUPFAM" id="SSF47384">
    <property type="entry name" value="Homodimeric domain of signal transducing histidine kinase"/>
    <property type="match status" value="1"/>
</dbReference>
<dbReference type="SMART" id="SM00448">
    <property type="entry name" value="REC"/>
    <property type="match status" value="2"/>
</dbReference>
<evidence type="ECO:0000259" key="16">
    <source>
        <dbReference type="PROSITE" id="PS50110"/>
    </source>
</evidence>
<evidence type="ECO:0000313" key="17">
    <source>
        <dbReference type="EMBL" id="MBK1883905.1"/>
    </source>
</evidence>
<dbReference type="FunFam" id="3.30.565.10:FF:000010">
    <property type="entry name" value="Sensor histidine kinase RcsC"/>
    <property type="match status" value="1"/>
</dbReference>
<evidence type="ECO:0000256" key="1">
    <source>
        <dbReference type="ARBA" id="ARBA00000085"/>
    </source>
</evidence>
<dbReference type="Gene3D" id="1.10.287.130">
    <property type="match status" value="1"/>
</dbReference>
<dbReference type="Pfam" id="PF02518">
    <property type="entry name" value="HATPase_c"/>
    <property type="match status" value="1"/>
</dbReference>
<dbReference type="InterPro" id="IPR005467">
    <property type="entry name" value="His_kinase_dom"/>
</dbReference>
<evidence type="ECO:0000256" key="7">
    <source>
        <dbReference type="ARBA" id="ARBA00022741"/>
    </source>
</evidence>
<evidence type="ECO:0000256" key="11">
    <source>
        <dbReference type="ARBA" id="ARBA00023012"/>
    </source>
</evidence>
<keyword evidence="8" id="KW-0418">Kinase</keyword>
<evidence type="ECO:0000256" key="6">
    <source>
        <dbReference type="ARBA" id="ARBA00022692"/>
    </source>
</evidence>
<keyword evidence="12" id="KW-0472">Membrane</keyword>
<sequence length="570" mass="63511">MMTSSAKTFHPEIEPSIMVLLLDDQAFIGEAIRRSLLNEPDINFHFSPDPSRAIEIAQEIKPTVILQDLVMPGVDGLDVVRLFRDNPETKSIPIIVLSVKEDPSIKSAAFAAGANDYLVKLPDQQELIARIRYHSNAFLTQRQRDEAMRALRESQQQLQASNTTLISLNQKLEAATMAKSQFLAMMSHEIRTPLNGVLGFSDLLLATDLEPEQRKYAETIAASGRALITVLNDILDFSKIEAGKLELESTQFELNKCLASMTELFRPKALESGVEIITEIDSTLPEMVVGDEVRLQQVMGNLISNAIKFTENGTVTVNIREGTYDELRANYDEYIPDHGPNEFYLHGIIRDTGSGIAEAKREKLFRDFSQLDPADNRRHGGTGLGLAICRKLTRLMGGEIWYEPSSVGTGSEFHFIITLSKSSRKLISAAEMKGDSQVLALSKEVQKLNIMIAEDNEINVMLLSALLAQYGVRPHVVRNGKLAYQAAVEQPWDIILMDVQMPEMNGIDATKEIRRIEATEGRPPCHIVALTADVMRGDDQKCFDAGMDDYLSKPLKARDLANALSRYCEK</sequence>
<dbReference type="CDD" id="cd17546">
    <property type="entry name" value="REC_hyHK_CKI1_RcsC-like"/>
    <property type="match status" value="1"/>
</dbReference>
<dbReference type="InterPro" id="IPR011006">
    <property type="entry name" value="CheY-like_superfamily"/>
</dbReference>
<dbReference type="FunFam" id="1.10.287.130:FF:000004">
    <property type="entry name" value="Ethylene receptor 1"/>
    <property type="match status" value="1"/>
</dbReference>
<feature type="domain" description="Response regulatory" evidence="16">
    <location>
        <begin position="18"/>
        <end position="135"/>
    </location>
</feature>
<keyword evidence="9" id="KW-0067">ATP-binding</keyword>
<feature type="modified residue" description="4-aspartylphosphate" evidence="13">
    <location>
        <position position="498"/>
    </location>
</feature>
<keyword evidence="5" id="KW-0808">Transferase</keyword>
<feature type="coiled-coil region" evidence="14">
    <location>
        <begin position="144"/>
        <end position="171"/>
    </location>
</feature>
<dbReference type="GO" id="GO:0000155">
    <property type="term" value="F:phosphorelay sensor kinase activity"/>
    <property type="evidence" value="ECO:0007669"/>
    <property type="project" value="InterPro"/>
</dbReference>
<dbReference type="SMART" id="SM00387">
    <property type="entry name" value="HATPase_c"/>
    <property type="match status" value="1"/>
</dbReference>
<evidence type="ECO:0000256" key="3">
    <source>
        <dbReference type="ARBA" id="ARBA00012438"/>
    </source>
</evidence>
<evidence type="ECO:0000256" key="2">
    <source>
        <dbReference type="ARBA" id="ARBA00004370"/>
    </source>
</evidence>
<accession>A0A934S9M1</accession>
<organism evidence="17 18">
    <name type="scientific">Luteolibacter pohnpeiensis</name>
    <dbReference type="NCBI Taxonomy" id="454153"/>
    <lineage>
        <taxon>Bacteria</taxon>
        <taxon>Pseudomonadati</taxon>
        <taxon>Verrucomicrobiota</taxon>
        <taxon>Verrucomicrobiia</taxon>
        <taxon>Verrucomicrobiales</taxon>
        <taxon>Verrucomicrobiaceae</taxon>
        <taxon>Luteolibacter</taxon>
    </lineage>
</organism>
<evidence type="ECO:0000256" key="4">
    <source>
        <dbReference type="ARBA" id="ARBA00022553"/>
    </source>
</evidence>
<comment type="catalytic activity">
    <reaction evidence="1">
        <text>ATP + protein L-histidine = ADP + protein N-phospho-L-histidine.</text>
        <dbReference type="EC" id="2.7.13.3"/>
    </reaction>
</comment>
<dbReference type="Gene3D" id="3.40.50.2300">
    <property type="match status" value="2"/>
</dbReference>
<keyword evidence="4 13" id="KW-0597">Phosphoprotein</keyword>
<dbReference type="PANTHER" id="PTHR45339:SF1">
    <property type="entry name" value="HYBRID SIGNAL TRANSDUCTION HISTIDINE KINASE J"/>
    <property type="match status" value="1"/>
</dbReference>
<reference evidence="17" key="1">
    <citation type="submission" date="2021-01" db="EMBL/GenBank/DDBJ databases">
        <title>Modified the classification status of verrucomicrobia.</title>
        <authorList>
            <person name="Feng X."/>
        </authorList>
    </citation>
    <scope>NUCLEOTIDE SEQUENCE</scope>
    <source>
        <strain evidence="17">KCTC 22041</strain>
    </source>
</reference>
<dbReference type="InterPro" id="IPR001789">
    <property type="entry name" value="Sig_transdc_resp-reg_receiver"/>
</dbReference>
<keyword evidence="10" id="KW-1133">Transmembrane helix</keyword>
<dbReference type="InterPro" id="IPR036097">
    <property type="entry name" value="HisK_dim/P_sf"/>
</dbReference>
<evidence type="ECO:0000256" key="5">
    <source>
        <dbReference type="ARBA" id="ARBA00022679"/>
    </source>
</evidence>
<name>A0A934S9M1_9BACT</name>
<dbReference type="SUPFAM" id="SSF52172">
    <property type="entry name" value="CheY-like"/>
    <property type="match status" value="2"/>
</dbReference>
<dbReference type="SUPFAM" id="SSF55874">
    <property type="entry name" value="ATPase domain of HSP90 chaperone/DNA topoisomerase II/histidine kinase"/>
    <property type="match status" value="1"/>
</dbReference>
<dbReference type="EMBL" id="JAENIJ010000030">
    <property type="protein sequence ID" value="MBK1883905.1"/>
    <property type="molecule type" value="Genomic_DNA"/>
</dbReference>
<feature type="domain" description="Histidine kinase" evidence="15">
    <location>
        <begin position="185"/>
        <end position="421"/>
    </location>
</feature>
<keyword evidence="6" id="KW-0812">Transmembrane</keyword>
<keyword evidence="18" id="KW-1185">Reference proteome</keyword>
<dbReference type="CDD" id="cd16922">
    <property type="entry name" value="HATPase_EvgS-ArcB-TorS-like"/>
    <property type="match status" value="1"/>
</dbReference>
<dbReference type="InterPro" id="IPR004358">
    <property type="entry name" value="Sig_transdc_His_kin-like_C"/>
</dbReference>
<evidence type="ECO:0000256" key="10">
    <source>
        <dbReference type="ARBA" id="ARBA00022989"/>
    </source>
</evidence>
<dbReference type="PRINTS" id="PR00344">
    <property type="entry name" value="BCTRLSENSOR"/>
</dbReference>
<comment type="caution">
    <text evidence="17">The sequence shown here is derived from an EMBL/GenBank/DDBJ whole genome shotgun (WGS) entry which is preliminary data.</text>
</comment>
<evidence type="ECO:0000256" key="13">
    <source>
        <dbReference type="PROSITE-ProRule" id="PRU00169"/>
    </source>
</evidence>
<dbReference type="CDD" id="cd00082">
    <property type="entry name" value="HisKA"/>
    <property type="match status" value="1"/>
</dbReference>